<reference evidence="2 3" key="1">
    <citation type="journal article" date="2020" name="Nature">
        <title>Six reference-quality genomes reveal evolution of bat adaptations.</title>
        <authorList>
            <person name="Jebb D."/>
            <person name="Huang Z."/>
            <person name="Pippel M."/>
            <person name="Hughes G.M."/>
            <person name="Lavrichenko K."/>
            <person name="Devanna P."/>
            <person name="Winkler S."/>
            <person name="Jermiin L.S."/>
            <person name="Skirmuntt E.C."/>
            <person name="Katzourakis A."/>
            <person name="Burkitt-Gray L."/>
            <person name="Ray D.A."/>
            <person name="Sullivan K.A.M."/>
            <person name="Roscito J.G."/>
            <person name="Kirilenko B.M."/>
            <person name="Davalos L.M."/>
            <person name="Corthals A.P."/>
            <person name="Power M.L."/>
            <person name="Jones G."/>
            <person name="Ransome R.D."/>
            <person name="Dechmann D.K.N."/>
            <person name="Locatelli A.G."/>
            <person name="Puechmaille S.J."/>
            <person name="Fedrigo O."/>
            <person name="Jarvis E.D."/>
            <person name="Hiller M."/>
            <person name="Vernes S.C."/>
            <person name="Myers E.W."/>
            <person name="Teeling E.C."/>
        </authorList>
    </citation>
    <scope>NUCLEOTIDE SEQUENCE [LARGE SCALE GENOMIC DNA]</scope>
    <source>
        <strain evidence="2">MRouAeg1</strain>
        <tissue evidence="2">Muscle</tissue>
    </source>
</reference>
<feature type="transmembrane region" description="Helical" evidence="1">
    <location>
        <begin position="112"/>
        <end position="132"/>
    </location>
</feature>
<keyword evidence="1" id="KW-1133">Transmembrane helix</keyword>
<protein>
    <submittedName>
        <fullName evidence="2">Uncharacterized protein</fullName>
    </submittedName>
</protein>
<accession>A0A7J8BFN0</accession>
<name>A0A7J8BFN0_ROUAE</name>
<gene>
    <name evidence="2" type="ORF">HJG63_009883</name>
</gene>
<dbReference type="AlphaFoldDB" id="A0A7J8BFN0"/>
<evidence type="ECO:0000313" key="3">
    <source>
        <dbReference type="Proteomes" id="UP000593571"/>
    </source>
</evidence>
<comment type="caution">
    <text evidence="2">The sequence shown here is derived from an EMBL/GenBank/DDBJ whole genome shotgun (WGS) entry which is preliminary data.</text>
</comment>
<organism evidence="2 3">
    <name type="scientific">Rousettus aegyptiacus</name>
    <name type="common">Egyptian fruit bat</name>
    <name type="synonym">Pteropus aegyptiacus</name>
    <dbReference type="NCBI Taxonomy" id="9407"/>
    <lineage>
        <taxon>Eukaryota</taxon>
        <taxon>Metazoa</taxon>
        <taxon>Chordata</taxon>
        <taxon>Craniata</taxon>
        <taxon>Vertebrata</taxon>
        <taxon>Euteleostomi</taxon>
        <taxon>Mammalia</taxon>
        <taxon>Eutheria</taxon>
        <taxon>Laurasiatheria</taxon>
        <taxon>Chiroptera</taxon>
        <taxon>Yinpterochiroptera</taxon>
        <taxon>Pteropodoidea</taxon>
        <taxon>Pteropodidae</taxon>
        <taxon>Rousettinae</taxon>
        <taxon>Rousettus</taxon>
    </lineage>
</organism>
<dbReference type="Proteomes" id="UP000593571">
    <property type="component" value="Unassembled WGS sequence"/>
</dbReference>
<evidence type="ECO:0000256" key="1">
    <source>
        <dbReference type="SAM" id="Phobius"/>
    </source>
</evidence>
<feature type="transmembrane region" description="Helical" evidence="1">
    <location>
        <begin position="86"/>
        <end position="106"/>
    </location>
</feature>
<evidence type="ECO:0000313" key="2">
    <source>
        <dbReference type="EMBL" id="KAF6397245.1"/>
    </source>
</evidence>
<sequence>MGAVISCCGIRTWAGSITLCLSDVFPFSNLGLLVDRHNGSYMVGFCLSMLCTFLLLNNVLTVFELAPVSDEVGKDRIKGIEKVITCLVRAGDISKVILSLVGIFVYSSENILLVYHVMSFPIPLFLVCVCLLI</sequence>
<feature type="transmembrane region" description="Helical" evidence="1">
    <location>
        <begin position="41"/>
        <end position="65"/>
    </location>
</feature>
<proteinExistence type="predicted"/>
<keyword evidence="1" id="KW-0812">Transmembrane</keyword>
<keyword evidence="1" id="KW-0472">Membrane</keyword>
<dbReference type="EMBL" id="JACASE010000017">
    <property type="protein sequence ID" value="KAF6397245.1"/>
    <property type="molecule type" value="Genomic_DNA"/>
</dbReference>
<keyword evidence="3" id="KW-1185">Reference proteome</keyword>